<reference evidence="1" key="1">
    <citation type="submission" date="2018-02" db="EMBL/GenBank/DDBJ databases">
        <title>Rhizophora mucronata_Transcriptome.</title>
        <authorList>
            <person name="Meera S.P."/>
            <person name="Sreeshan A."/>
            <person name="Augustine A."/>
        </authorList>
    </citation>
    <scope>NUCLEOTIDE SEQUENCE</scope>
    <source>
        <tissue evidence="1">Leaf</tissue>
    </source>
</reference>
<proteinExistence type="predicted"/>
<dbReference type="AlphaFoldDB" id="A0A2P2PFI6"/>
<dbReference type="EMBL" id="GGEC01073012">
    <property type="protein sequence ID" value="MBX53496.1"/>
    <property type="molecule type" value="Transcribed_RNA"/>
</dbReference>
<evidence type="ECO:0000313" key="1">
    <source>
        <dbReference type="EMBL" id="MBX53496.1"/>
    </source>
</evidence>
<accession>A0A2P2PFI6</accession>
<dbReference type="PROSITE" id="PS51257">
    <property type="entry name" value="PROKAR_LIPOPROTEIN"/>
    <property type="match status" value="1"/>
</dbReference>
<protein>
    <submittedName>
        <fullName evidence="1">Uncharacterized protein</fullName>
    </submittedName>
</protein>
<organism evidence="1">
    <name type="scientific">Rhizophora mucronata</name>
    <name type="common">Asiatic mangrove</name>
    <dbReference type="NCBI Taxonomy" id="61149"/>
    <lineage>
        <taxon>Eukaryota</taxon>
        <taxon>Viridiplantae</taxon>
        <taxon>Streptophyta</taxon>
        <taxon>Embryophyta</taxon>
        <taxon>Tracheophyta</taxon>
        <taxon>Spermatophyta</taxon>
        <taxon>Magnoliopsida</taxon>
        <taxon>eudicotyledons</taxon>
        <taxon>Gunneridae</taxon>
        <taxon>Pentapetalae</taxon>
        <taxon>rosids</taxon>
        <taxon>fabids</taxon>
        <taxon>Malpighiales</taxon>
        <taxon>Rhizophoraceae</taxon>
        <taxon>Rhizophora</taxon>
    </lineage>
</organism>
<sequence length="35" mass="4347">MYTHWKNKPCKHTFNSQTLTSCCNFELIYKTTWYQ</sequence>
<name>A0A2P2PFI6_RHIMU</name>